<dbReference type="Gene3D" id="3.40.630.30">
    <property type="match status" value="1"/>
</dbReference>
<evidence type="ECO:0000259" key="2">
    <source>
        <dbReference type="PROSITE" id="PS51186"/>
    </source>
</evidence>
<dbReference type="PANTHER" id="PTHR43617">
    <property type="entry name" value="L-AMINO ACID N-ACETYLTRANSFERASE"/>
    <property type="match status" value="1"/>
</dbReference>
<feature type="domain" description="N-acetyltransferase" evidence="2">
    <location>
        <begin position="66"/>
        <end position="223"/>
    </location>
</feature>
<protein>
    <recommendedName>
        <fullName evidence="2">N-acetyltransferase domain-containing protein</fullName>
    </recommendedName>
</protein>
<dbReference type="PROSITE" id="PS51186">
    <property type="entry name" value="GNAT"/>
    <property type="match status" value="1"/>
</dbReference>
<dbReference type="PANTHER" id="PTHR43617:SF20">
    <property type="entry name" value="N-ALPHA-ACETYLTRANSFERASE RIMI"/>
    <property type="match status" value="1"/>
</dbReference>
<accession>A0ABR1HVG3</accession>
<keyword evidence="4" id="KW-1185">Reference proteome</keyword>
<dbReference type="InterPro" id="IPR016181">
    <property type="entry name" value="Acyl_CoA_acyltransferase"/>
</dbReference>
<dbReference type="EMBL" id="JAZAVJ010000003">
    <property type="protein sequence ID" value="KAK7424683.1"/>
    <property type="molecule type" value="Genomic_DNA"/>
</dbReference>
<dbReference type="InterPro" id="IPR050276">
    <property type="entry name" value="MshD_Acetyltransferase"/>
</dbReference>
<dbReference type="Proteomes" id="UP001498476">
    <property type="component" value="Unassembled WGS sequence"/>
</dbReference>
<reference evidence="3 4" key="1">
    <citation type="journal article" date="2025" name="Microbiol. Resour. Announc.">
        <title>Draft genome sequences for Neonectria magnoliae and Neonectria punicea, canker pathogens of Liriodendron tulipifera and Acer saccharum in West Virginia.</title>
        <authorList>
            <person name="Petronek H.M."/>
            <person name="Kasson M.T."/>
            <person name="Metheny A.M."/>
            <person name="Stauder C.M."/>
            <person name="Lovett B."/>
            <person name="Lynch S.C."/>
            <person name="Garnas J.R."/>
            <person name="Kasson L.R."/>
            <person name="Stajich J.E."/>
        </authorList>
    </citation>
    <scope>NUCLEOTIDE SEQUENCE [LARGE SCALE GENOMIC DNA]</scope>
    <source>
        <strain evidence="3 4">NRRL 64653</strain>
    </source>
</reference>
<organism evidence="3 4">
    <name type="scientific">Neonectria punicea</name>
    <dbReference type="NCBI Taxonomy" id="979145"/>
    <lineage>
        <taxon>Eukaryota</taxon>
        <taxon>Fungi</taxon>
        <taxon>Dikarya</taxon>
        <taxon>Ascomycota</taxon>
        <taxon>Pezizomycotina</taxon>
        <taxon>Sordariomycetes</taxon>
        <taxon>Hypocreomycetidae</taxon>
        <taxon>Hypocreales</taxon>
        <taxon>Nectriaceae</taxon>
        <taxon>Neonectria</taxon>
    </lineage>
</organism>
<dbReference type="SUPFAM" id="SSF55729">
    <property type="entry name" value="Acyl-CoA N-acyltransferases (Nat)"/>
    <property type="match status" value="1"/>
</dbReference>
<sequence>MAFIRPYEQRDFHATAHICRETLPPSLSASPDAWRLAPYLWTHQYTHLSPTTCFVLDDGSGLAVGYCIGCPDTAAFIAAYPSYIAAVLDPSLDLRPDPLAPPEPWIAADGSVNAACLAQMAYDPRCLLPDGAHTERFRATLHIDLLPEWQARGWGGRLLERVVQALAEQGGGGGSGVWVGVAEDNAKVVPFYERMGFRLWDEGDDGRKTDEADDSAEGGKPKRRVQGGGIVLVREFPGTATGEAGSAE</sequence>
<dbReference type="InterPro" id="IPR000182">
    <property type="entry name" value="GNAT_dom"/>
</dbReference>
<name>A0ABR1HVG3_9HYPO</name>
<evidence type="ECO:0000256" key="1">
    <source>
        <dbReference type="SAM" id="MobiDB-lite"/>
    </source>
</evidence>
<proteinExistence type="predicted"/>
<gene>
    <name evidence="3" type="ORF">QQX98_000259</name>
</gene>
<evidence type="ECO:0000313" key="4">
    <source>
        <dbReference type="Proteomes" id="UP001498476"/>
    </source>
</evidence>
<dbReference type="Pfam" id="PF00583">
    <property type="entry name" value="Acetyltransf_1"/>
    <property type="match status" value="1"/>
</dbReference>
<comment type="caution">
    <text evidence="3">The sequence shown here is derived from an EMBL/GenBank/DDBJ whole genome shotgun (WGS) entry which is preliminary data.</text>
</comment>
<evidence type="ECO:0000313" key="3">
    <source>
        <dbReference type="EMBL" id="KAK7424683.1"/>
    </source>
</evidence>
<feature type="region of interest" description="Disordered" evidence="1">
    <location>
        <begin position="202"/>
        <end position="227"/>
    </location>
</feature>